<evidence type="ECO:0000313" key="3">
    <source>
        <dbReference type="Proteomes" id="UP000269154"/>
    </source>
</evidence>
<keyword evidence="3" id="KW-1185">Reference proteome</keyword>
<evidence type="ECO:0000313" key="2">
    <source>
        <dbReference type="EMBL" id="RQH56538.1"/>
    </source>
</evidence>
<name>A0A3N6RRN5_9CYAN</name>
<feature type="domain" description="HEPN" evidence="1">
    <location>
        <begin position="17"/>
        <end position="143"/>
    </location>
</feature>
<proteinExistence type="predicted"/>
<organism evidence="2 3">
    <name type="scientific">Okeania hirsuta</name>
    <dbReference type="NCBI Taxonomy" id="1458930"/>
    <lineage>
        <taxon>Bacteria</taxon>
        <taxon>Bacillati</taxon>
        <taxon>Cyanobacteriota</taxon>
        <taxon>Cyanophyceae</taxon>
        <taxon>Oscillatoriophycideae</taxon>
        <taxon>Oscillatoriales</taxon>
        <taxon>Microcoleaceae</taxon>
        <taxon>Okeania</taxon>
    </lineage>
</organism>
<gene>
    <name evidence="2" type="ORF">D5R40_01465</name>
</gene>
<dbReference type="OrthoDB" id="1493607at2"/>
<comment type="caution">
    <text evidence="2">The sequence shown here is derived from an EMBL/GenBank/DDBJ whole genome shotgun (WGS) entry which is preliminary data.</text>
</comment>
<protein>
    <submittedName>
        <fullName evidence="2">HEPN domain-containing protein</fullName>
    </submittedName>
</protein>
<dbReference type="Proteomes" id="UP000269154">
    <property type="component" value="Unassembled WGS sequence"/>
</dbReference>
<evidence type="ECO:0000259" key="1">
    <source>
        <dbReference type="Pfam" id="PF05168"/>
    </source>
</evidence>
<dbReference type="RefSeq" id="WP_124154148.1">
    <property type="nucleotide sequence ID" value="NZ_CAWOLW010000334.1"/>
</dbReference>
<dbReference type="EMBL" id="RCBY01000004">
    <property type="protein sequence ID" value="RQH56538.1"/>
    <property type="molecule type" value="Genomic_DNA"/>
</dbReference>
<dbReference type="AlphaFoldDB" id="A0A3N6RRN5"/>
<reference evidence="2 3" key="1">
    <citation type="journal article" date="2018" name="ACS Chem. Biol.">
        <title>Ketoreductase domain dysfunction expands chemodiversity: malyngamide biosynthesis in the cyanobacterium Okeania hirsuta.</title>
        <authorList>
            <person name="Moss N.A."/>
            <person name="Leao T."/>
            <person name="Rankin M."/>
            <person name="McCullough T.M."/>
            <person name="Qu P."/>
            <person name="Korobeynikov A."/>
            <person name="Smith J.L."/>
            <person name="Gerwick L."/>
            <person name="Gerwick W.H."/>
        </authorList>
    </citation>
    <scope>NUCLEOTIDE SEQUENCE [LARGE SCALE GENOMIC DNA]</scope>
    <source>
        <strain evidence="2 3">PAB10Feb10-1</strain>
    </source>
</reference>
<dbReference type="InterPro" id="IPR007842">
    <property type="entry name" value="HEPN_dom"/>
</dbReference>
<dbReference type="Pfam" id="PF05168">
    <property type="entry name" value="HEPN"/>
    <property type="match status" value="1"/>
</dbReference>
<accession>A0A3N6RRN5</accession>
<sequence length="149" mass="17276">MPNTPDTYGRSIQLGASRRRLEDARVLHGQKRWNGAIYMGGYAIECALKSLICYEEKKHNFKDTKAYKKIKIQGSNLHNLAVFLDYVNSVQRAIALDRTNSYKDAWNTVSSLWHNDRLRYSDKSGQEQDSERFIKAVEKLHRLLLDKQG</sequence>